<feature type="domain" description="DDE Tnp4" evidence="8">
    <location>
        <begin position="173"/>
        <end position="328"/>
    </location>
</feature>
<comment type="caution">
    <text evidence="9">The sequence shown here is derived from an EMBL/GenBank/DDBJ whole genome shotgun (WGS) entry which is preliminary data.</text>
</comment>
<keyword evidence="10" id="KW-1185">Reference proteome</keyword>
<evidence type="ECO:0000256" key="4">
    <source>
        <dbReference type="ARBA" id="ARBA00022722"/>
    </source>
</evidence>
<comment type="cofactor">
    <cofactor evidence="1">
        <name>a divalent metal cation</name>
        <dbReference type="ChEBI" id="CHEBI:60240"/>
    </cofactor>
</comment>
<keyword evidence="7" id="KW-0539">Nucleus</keyword>
<dbReference type="EMBL" id="CARXXK010000560">
    <property type="protein sequence ID" value="CAI6370771.1"/>
    <property type="molecule type" value="Genomic_DNA"/>
</dbReference>
<dbReference type="InterPro" id="IPR027806">
    <property type="entry name" value="HARBI1_dom"/>
</dbReference>
<evidence type="ECO:0000256" key="3">
    <source>
        <dbReference type="ARBA" id="ARBA00006958"/>
    </source>
</evidence>
<keyword evidence="6" id="KW-0378">Hydrolase</keyword>
<evidence type="ECO:0000256" key="6">
    <source>
        <dbReference type="ARBA" id="ARBA00022801"/>
    </source>
</evidence>
<dbReference type="AlphaFoldDB" id="A0AAV0XRI1"/>
<keyword evidence="4" id="KW-0540">Nuclease</keyword>
<dbReference type="PANTHER" id="PTHR22930">
    <property type="match status" value="1"/>
</dbReference>
<keyword evidence="5" id="KW-0479">Metal-binding</keyword>
<gene>
    <name evidence="9" type="ORF">MEUPH1_LOCUS24855</name>
</gene>
<organism evidence="9 10">
    <name type="scientific">Macrosiphum euphorbiae</name>
    <name type="common">potato aphid</name>
    <dbReference type="NCBI Taxonomy" id="13131"/>
    <lineage>
        <taxon>Eukaryota</taxon>
        <taxon>Metazoa</taxon>
        <taxon>Ecdysozoa</taxon>
        <taxon>Arthropoda</taxon>
        <taxon>Hexapoda</taxon>
        <taxon>Insecta</taxon>
        <taxon>Pterygota</taxon>
        <taxon>Neoptera</taxon>
        <taxon>Paraneoptera</taxon>
        <taxon>Hemiptera</taxon>
        <taxon>Sternorrhyncha</taxon>
        <taxon>Aphidomorpha</taxon>
        <taxon>Aphidoidea</taxon>
        <taxon>Aphididae</taxon>
        <taxon>Macrosiphini</taxon>
        <taxon>Macrosiphum</taxon>
    </lineage>
</organism>
<accession>A0AAV0XRI1</accession>
<dbReference type="Proteomes" id="UP001160148">
    <property type="component" value="Unassembled WGS sequence"/>
</dbReference>
<evidence type="ECO:0000313" key="10">
    <source>
        <dbReference type="Proteomes" id="UP001160148"/>
    </source>
</evidence>
<evidence type="ECO:0000256" key="2">
    <source>
        <dbReference type="ARBA" id="ARBA00004123"/>
    </source>
</evidence>
<evidence type="ECO:0000256" key="1">
    <source>
        <dbReference type="ARBA" id="ARBA00001968"/>
    </source>
</evidence>
<dbReference type="PANTHER" id="PTHR22930:SF85">
    <property type="entry name" value="GH03217P-RELATED"/>
    <property type="match status" value="1"/>
</dbReference>
<comment type="similarity">
    <text evidence="3">Belongs to the HARBI1 family.</text>
</comment>
<dbReference type="GO" id="GO:0016787">
    <property type="term" value="F:hydrolase activity"/>
    <property type="evidence" value="ECO:0007669"/>
    <property type="project" value="UniProtKB-KW"/>
</dbReference>
<name>A0AAV0XRI1_9HEMI</name>
<sequence>MESNLSKCILFFGLNYLDDKNNSLDKKKYLLFNSLLKSSKVRITNFMLVISLYDDLDFKCHFRLTRNSVEVLMCKMKPYYIRQTNVGRPVVDFKKATLMTIWYLSNTETFRQIGDRFGLNRGHACRTIHKYLQSLSILLDDFIIWPKGISETITVQEFKNLRLNYMPNTIGCIDGCHIRIHSPKYKRSEYTNRKMFQSIVLLAVCNANLEFTYIFSGWPGSSHDARVFKNSSLGDTLLNNPQEIVTKDVHILGDSAFPLLESLIVPYKAVHILSEKEKLFNKRLSSTRVVIEQAFGLLLGRFRRLKSLEAKSIRLMSLTVTGACILHNLVLKNNDLMKIDTDTEHLNLDHLIEETETNQEFTVPISRNQKNGIDKRNMLASRFYED</sequence>
<evidence type="ECO:0000313" key="9">
    <source>
        <dbReference type="EMBL" id="CAI6370771.1"/>
    </source>
</evidence>
<comment type="subcellular location">
    <subcellularLocation>
        <location evidence="2">Nucleus</location>
    </subcellularLocation>
</comment>
<dbReference type="Pfam" id="PF13359">
    <property type="entry name" value="DDE_Tnp_4"/>
    <property type="match status" value="1"/>
</dbReference>
<reference evidence="9 10" key="1">
    <citation type="submission" date="2023-01" db="EMBL/GenBank/DDBJ databases">
        <authorList>
            <person name="Whitehead M."/>
        </authorList>
    </citation>
    <scope>NUCLEOTIDE SEQUENCE [LARGE SCALE GENOMIC DNA]</scope>
</reference>
<proteinExistence type="inferred from homology"/>
<dbReference type="GO" id="GO:0004518">
    <property type="term" value="F:nuclease activity"/>
    <property type="evidence" value="ECO:0007669"/>
    <property type="project" value="UniProtKB-KW"/>
</dbReference>
<protein>
    <recommendedName>
        <fullName evidence="8">DDE Tnp4 domain-containing protein</fullName>
    </recommendedName>
</protein>
<evidence type="ECO:0000256" key="7">
    <source>
        <dbReference type="ARBA" id="ARBA00023242"/>
    </source>
</evidence>
<dbReference type="GO" id="GO:0046872">
    <property type="term" value="F:metal ion binding"/>
    <property type="evidence" value="ECO:0007669"/>
    <property type="project" value="UniProtKB-KW"/>
</dbReference>
<evidence type="ECO:0000256" key="5">
    <source>
        <dbReference type="ARBA" id="ARBA00022723"/>
    </source>
</evidence>
<dbReference type="InterPro" id="IPR045249">
    <property type="entry name" value="HARBI1-like"/>
</dbReference>
<evidence type="ECO:0000259" key="8">
    <source>
        <dbReference type="Pfam" id="PF13359"/>
    </source>
</evidence>
<dbReference type="GO" id="GO:0005634">
    <property type="term" value="C:nucleus"/>
    <property type="evidence" value="ECO:0007669"/>
    <property type="project" value="UniProtKB-SubCell"/>
</dbReference>